<proteinExistence type="inferred from homology"/>
<dbReference type="PANTHER" id="PTHR32089">
    <property type="entry name" value="METHYL-ACCEPTING CHEMOTAXIS PROTEIN MCPB"/>
    <property type="match status" value="1"/>
</dbReference>
<dbReference type="InterPro" id="IPR000014">
    <property type="entry name" value="PAS"/>
</dbReference>
<organism evidence="7 8">
    <name type="scientific">Nitrincola tapanii</name>
    <dbReference type="NCBI Taxonomy" id="1708751"/>
    <lineage>
        <taxon>Bacteria</taxon>
        <taxon>Pseudomonadati</taxon>
        <taxon>Pseudomonadota</taxon>
        <taxon>Gammaproteobacteria</taxon>
        <taxon>Oceanospirillales</taxon>
        <taxon>Oceanospirillaceae</taxon>
        <taxon>Nitrincola</taxon>
    </lineage>
</organism>
<dbReference type="EMBL" id="SMRS01000004">
    <property type="protein sequence ID" value="KAA0874949.1"/>
    <property type="molecule type" value="Genomic_DNA"/>
</dbReference>
<accession>A0A5A9W413</accession>
<reference evidence="7 8" key="1">
    <citation type="submission" date="2019-03" db="EMBL/GenBank/DDBJ databases">
        <title>Nitrincola sp. nov. isolated from an Indian soda lake.</title>
        <authorList>
            <person name="Joshi A."/>
            <person name="Thite S.V."/>
            <person name="Joseph N."/>
            <person name="Dhotre D."/>
            <person name="Moorthy M."/>
            <person name="Shouche Y.S."/>
        </authorList>
    </citation>
    <scope>NUCLEOTIDE SEQUENCE [LARGE SCALE GENOMIC DNA]</scope>
    <source>
        <strain evidence="7 8">MEB193</strain>
    </source>
</reference>
<evidence type="ECO:0000313" key="8">
    <source>
        <dbReference type="Proteomes" id="UP000325302"/>
    </source>
</evidence>
<dbReference type="Proteomes" id="UP000325302">
    <property type="component" value="Unassembled WGS sequence"/>
</dbReference>
<feature type="domain" description="Methyl-accepting transducer" evidence="6">
    <location>
        <begin position="294"/>
        <end position="530"/>
    </location>
</feature>
<keyword evidence="8" id="KW-1185">Reference proteome</keyword>
<evidence type="ECO:0000313" key="7">
    <source>
        <dbReference type="EMBL" id="KAA0874949.1"/>
    </source>
</evidence>
<comment type="caution">
    <text evidence="7">The sequence shown here is derived from an EMBL/GenBank/DDBJ whole genome shotgun (WGS) entry which is preliminary data.</text>
</comment>
<evidence type="ECO:0000256" key="1">
    <source>
        <dbReference type="ARBA" id="ARBA00004370"/>
    </source>
</evidence>
<dbReference type="InterPro" id="IPR004089">
    <property type="entry name" value="MCPsignal_dom"/>
</dbReference>
<keyword evidence="5" id="KW-0812">Transmembrane</keyword>
<evidence type="ECO:0000259" key="6">
    <source>
        <dbReference type="PROSITE" id="PS50111"/>
    </source>
</evidence>
<dbReference type="CDD" id="cd00130">
    <property type="entry name" value="PAS"/>
    <property type="match status" value="1"/>
</dbReference>
<feature type="transmembrane region" description="Helical" evidence="5">
    <location>
        <begin position="30"/>
        <end position="50"/>
    </location>
</feature>
<gene>
    <name evidence="7" type="ORF">E1H14_05865</name>
</gene>
<name>A0A5A9W413_9GAMM</name>
<dbReference type="FunFam" id="1.10.287.950:FF:000001">
    <property type="entry name" value="Methyl-accepting chemotaxis sensory transducer"/>
    <property type="match status" value="1"/>
</dbReference>
<evidence type="ECO:0000256" key="3">
    <source>
        <dbReference type="ARBA" id="ARBA00029447"/>
    </source>
</evidence>
<sequence>MPAYSKQVFSFQTGSQSPNLRLDISSECGYLYPFFMLCFLIVLLKIEILMTHNKNNRLSRQEPMLLVCDPEGKIIQSSTQFHIHSGYAQEALLGWNLSQLKHADMPEGPFTDLWKTVRSGKPWMGILSLAKQDQHPLWVDAYVLPVVDHEKLVELHLILQPASQDVETRAHQVYQLRKQGKMPWSLRLPSISLGQRLSLLIFLAMLPLWLGLALWTPGWPALLLSLASAVFAGIGIFSLTRPLQKLVAESRQRVSHPVKQLIYTGRVDEVGQLQLAMQLQHNQLAAILCRMRYSADDVRLSADQTVEVMRGTCEDLFRQQDVLTQVATAIEEIAQTVDAMSGNTNEVADQASGAQKQAQEGCGAVSASVQSIRHLASSIRDTEQAVTSLADVSAQIGNIVNVIRAISEQTNLLALNAAIEAARAGENGRGFAVVADEVRQLAQRTQSATGEIDGMIVSLQQETERIVEAMANKRSLSDASVARIEQTGERLHQILQAVDQISTMTHQLATASEQQTAVTSEVSHRLQDLHLQGQNTVAEASKTLELNHQSAQQAERQRFLVRALAQA</sequence>
<dbReference type="Gene3D" id="3.30.450.20">
    <property type="entry name" value="PAS domain"/>
    <property type="match status" value="1"/>
</dbReference>
<evidence type="ECO:0000256" key="2">
    <source>
        <dbReference type="ARBA" id="ARBA00023224"/>
    </source>
</evidence>
<comment type="subcellular location">
    <subcellularLocation>
        <location evidence="1">Membrane</location>
    </subcellularLocation>
</comment>
<protein>
    <recommendedName>
        <fullName evidence="6">Methyl-accepting transducer domain-containing protein</fullName>
    </recommendedName>
</protein>
<dbReference type="OrthoDB" id="6111751at2"/>
<dbReference type="CDD" id="cd11386">
    <property type="entry name" value="MCP_signal"/>
    <property type="match status" value="1"/>
</dbReference>
<dbReference type="SUPFAM" id="SSF55785">
    <property type="entry name" value="PYP-like sensor domain (PAS domain)"/>
    <property type="match status" value="1"/>
</dbReference>
<dbReference type="Gene3D" id="1.10.287.950">
    <property type="entry name" value="Methyl-accepting chemotaxis protein"/>
    <property type="match status" value="1"/>
</dbReference>
<dbReference type="InterPro" id="IPR035965">
    <property type="entry name" value="PAS-like_dom_sf"/>
</dbReference>
<comment type="similarity">
    <text evidence="3">Belongs to the methyl-accepting chemotaxis (MCP) protein family.</text>
</comment>
<dbReference type="GO" id="GO:0006935">
    <property type="term" value="P:chemotaxis"/>
    <property type="evidence" value="ECO:0007669"/>
    <property type="project" value="UniProtKB-ARBA"/>
</dbReference>
<dbReference type="PROSITE" id="PS50111">
    <property type="entry name" value="CHEMOTAXIS_TRANSDUC_2"/>
    <property type="match status" value="1"/>
</dbReference>
<feature type="transmembrane region" description="Helical" evidence="5">
    <location>
        <begin position="197"/>
        <end position="215"/>
    </location>
</feature>
<dbReference type="PANTHER" id="PTHR32089:SF112">
    <property type="entry name" value="LYSOZYME-LIKE PROTEIN-RELATED"/>
    <property type="match status" value="1"/>
</dbReference>
<dbReference type="GO" id="GO:0007165">
    <property type="term" value="P:signal transduction"/>
    <property type="evidence" value="ECO:0007669"/>
    <property type="project" value="UniProtKB-KW"/>
</dbReference>
<evidence type="ECO:0000256" key="5">
    <source>
        <dbReference type="SAM" id="Phobius"/>
    </source>
</evidence>
<dbReference type="GO" id="GO:0016020">
    <property type="term" value="C:membrane"/>
    <property type="evidence" value="ECO:0007669"/>
    <property type="project" value="UniProtKB-SubCell"/>
</dbReference>
<evidence type="ECO:0000256" key="4">
    <source>
        <dbReference type="PROSITE-ProRule" id="PRU00284"/>
    </source>
</evidence>
<keyword evidence="5" id="KW-0472">Membrane</keyword>
<dbReference type="SMART" id="SM00283">
    <property type="entry name" value="MA"/>
    <property type="match status" value="1"/>
</dbReference>
<dbReference type="AlphaFoldDB" id="A0A5A9W413"/>
<keyword evidence="5" id="KW-1133">Transmembrane helix</keyword>
<dbReference type="SUPFAM" id="SSF58104">
    <property type="entry name" value="Methyl-accepting chemotaxis protein (MCP) signaling domain"/>
    <property type="match status" value="1"/>
</dbReference>
<dbReference type="Pfam" id="PF00015">
    <property type="entry name" value="MCPsignal"/>
    <property type="match status" value="1"/>
</dbReference>
<keyword evidence="2 4" id="KW-0807">Transducer</keyword>